<accession>A0ACA9L4P5</accession>
<keyword evidence="2" id="KW-1185">Reference proteome</keyword>
<evidence type="ECO:0000313" key="2">
    <source>
        <dbReference type="Proteomes" id="UP000789920"/>
    </source>
</evidence>
<dbReference type="Proteomes" id="UP000789920">
    <property type="component" value="Unassembled WGS sequence"/>
</dbReference>
<evidence type="ECO:0000313" key="1">
    <source>
        <dbReference type="EMBL" id="CAG8510929.1"/>
    </source>
</evidence>
<organism evidence="1 2">
    <name type="scientific">Racocetra persica</name>
    <dbReference type="NCBI Taxonomy" id="160502"/>
    <lineage>
        <taxon>Eukaryota</taxon>
        <taxon>Fungi</taxon>
        <taxon>Fungi incertae sedis</taxon>
        <taxon>Mucoromycota</taxon>
        <taxon>Glomeromycotina</taxon>
        <taxon>Glomeromycetes</taxon>
        <taxon>Diversisporales</taxon>
        <taxon>Gigasporaceae</taxon>
        <taxon>Racocetra</taxon>
    </lineage>
</organism>
<dbReference type="EMBL" id="CAJVQC010002395">
    <property type="protein sequence ID" value="CAG8510929.1"/>
    <property type="molecule type" value="Genomic_DNA"/>
</dbReference>
<comment type="caution">
    <text evidence="1">The sequence shown here is derived from an EMBL/GenBank/DDBJ whole genome shotgun (WGS) entry which is preliminary data.</text>
</comment>
<name>A0ACA9L4P5_9GLOM</name>
<reference evidence="1" key="1">
    <citation type="submission" date="2021-06" db="EMBL/GenBank/DDBJ databases">
        <authorList>
            <person name="Kallberg Y."/>
            <person name="Tangrot J."/>
            <person name="Rosling A."/>
        </authorList>
    </citation>
    <scope>NUCLEOTIDE SEQUENCE</scope>
    <source>
        <strain evidence="1">MA461A</strain>
    </source>
</reference>
<gene>
    <name evidence="1" type="ORF">RPERSI_LOCUS2256</name>
</gene>
<protein>
    <submittedName>
        <fullName evidence="1">25541_t:CDS:1</fullName>
    </submittedName>
</protein>
<sequence length="632" mass="72175">MVIFFNTIDMQNLHNLIILATSQPTKLEYEIKQEYGDPEIIALRGSPKPLLPISGKTAINWWYDGLKSQIEGDVFIVTNAHNQDIFADIELVKRVKGFVNSTIVMQAELLFDSFNDTSLNKLLFDNNFAKFIFYDDELSKQNKNIITSANLLDTTSELYQDETINTINLIACVFHSSALYLIEEYALKNKRMINANDSNDSFDSIEKFIQFMMNKNLATKTVMISYQPLFKWKDPFLTLKEYMSLFKSLFISNIFIQKDPPSSHQSTSITTRSYARIGLMGNPSDGFYGKTISLLISNFFAEITLIPNKFTHTQEYSKIEFFHSIITTKSSFSTIESLSILSSTEGYTNADRLFQAACKVFYRYCKTNNFVLHKQGFRLCYETNIPRQVGLSGSSAIITALWKALMKFYGIENGDISLAMQAKLILDVELIELGINAGLQDRVIQSFGGVMYMDFEKEFMERNGGIGKYIRIPSELIPKGLWIAYEGNPSDSGKIHSDVRKRYEAGNEKVVYAMIKFASYAEQTYHLLLDSSTPQTKKRVKLAKLMNMNFNLRQEIFGSKTLGKNNLKMIELARKFGFAAKFTGSGGTIVGLWEDESDKDVMLNIEKLKNELQKEGFVFCWVKICDDKYDEE</sequence>
<proteinExistence type="predicted"/>